<sequence length="625" mass="70785">MPTYTSFYLDPEVDEENEGDDDEYHDAEEGNIEFVVEVNQGGDGGNQAAGPDTPEDERAAVLEYLRRSNLGHLLFDNAEEDDDEIAWGPRRRRQQLDANRFPKVPSERGTELMNSGTFGASEVSSTLGPKKRLARRILDRELGIGNRTGRRINQGMMTQSMLPTTDAEMIIHYDEPVYSGQFSDDGNFFYACVKDFKVRMYDTSNPYNWRHYKTVEYPGGAWTLTDATLSPDNRWLAYTSITHHVCLAPTDPNDTGDPYSLNLRATDTAEAGWYGRMGIFSIRFSGDGRELVAGTNQNSIVVYDIESRRVLHSVTGHEDHVNAVCFADKSSPHILYSGSDDATIKVWDRRSLGDGREAGAFVGHIEGLTYLDSKGDGRYVLSNGKDQSMKLWDLKMMYTTARFEHLNPRQHTAHSDFDYRWNHYEDRDWFPHPNDNSVVTFRGGHQVLSTLIRCHFSPPGSTDSRYVYSGSHDGKVWIYNMDATIAAKIDVRKTSQNPRALPGRYRQHHARRGFRGWSTCVRDASWHPNAPFIAASSLNGWDHALGTVTVHSYNESSFDDGEPRMGAGYDDSLRPVSEDKGRESRRRRGSPDSDPVSSEEEDIEEEEEEEEEEEDVGEAWGNWAF</sequence>
<evidence type="ECO:0000313" key="4">
    <source>
        <dbReference type="Proteomes" id="UP000012174"/>
    </source>
</evidence>
<evidence type="ECO:0000256" key="2">
    <source>
        <dbReference type="SAM" id="MobiDB-lite"/>
    </source>
</evidence>
<evidence type="ECO:0000256" key="1">
    <source>
        <dbReference type="PROSITE-ProRule" id="PRU00221"/>
    </source>
</evidence>
<feature type="compositionally biased region" description="Acidic residues" evidence="2">
    <location>
        <begin position="11"/>
        <end position="27"/>
    </location>
</feature>
<dbReference type="PANTHER" id="PTHR19847">
    <property type="entry name" value="DDB1- AND CUL4-ASSOCIATED FACTOR 11"/>
    <property type="match status" value="1"/>
</dbReference>
<dbReference type="HOGENOM" id="CLU_014280_1_1_1"/>
<dbReference type="PROSITE" id="PS50082">
    <property type="entry name" value="WD_REPEATS_2"/>
    <property type="match status" value="2"/>
</dbReference>
<feature type="compositionally biased region" description="Polar residues" evidence="2">
    <location>
        <begin position="112"/>
        <end position="125"/>
    </location>
</feature>
<dbReference type="SMART" id="SM00320">
    <property type="entry name" value="WD40"/>
    <property type="match status" value="6"/>
</dbReference>
<feature type="compositionally biased region" description="Acidic residues" evidence="2">
    <location>
        <begin position="597"/>
        <end position="617"/>
    </location>
</feature>
<organism evidence="3 4">
    <name type="scientific">Eutypa lata (strain UCR-EL1)</name>
    <name type="common">Grapevine dieback disease fungus</name>
    <name type="synonym">Eutypa armeniacae</name>
    <dbReference type="NCBI Taxonomy" id="1287681"/>
    <lineage>
        <taxon>Eukaryota</taxon>
        <taxon>Fungi</taxon>
        <taxon>Dikarya</taxon>
        <taxon>Ascomycota</taxon>
        <taxon>Pezizomycotina</taxon>
        <taxon>Sordariomycetes</taxon>
        <taxon>Xylariomycetidae</taxon>
        <taxon>Xylariales</taxon>
        <taxon>Diatrypaceae</taxon>
        <taxon>Eutypa</taxon>
    </lineage>
</organism>
<accession>M7SRM4</accession>
<dbReference type="SUPFAM" id="SSF50978">
    <property type="entry name" value="WD40 repeat-like"/>
    <property type="match status" value="1"/>
</dbReference>
<dbReference type="InterPro" id="IPR015943">
    <property type="entry name" value="WD40/YVTN_repeat-like_dom_sf"/>
</dbReference>
<dbReference type="eggNOG" id="KOG0266">
    <property type="taxonomic scope" value="Eukaryota"/>
</dbReference>
<dbReference type="InterPro" id="IPR036322">
    <property type="entry name" value="WD40_repeat_dom_sf"/>
</dbReference>
<dbReference type="OrthoDB" id="63070at2759"/>
<name>M7SRM4_EUTLA</name>
<feature type="region of interest" description="Disordered" evidence="2">
    <location>
        <begin position="1"/>
        <end position="27"/>
    </location>
</feature>
<feature type="region of interest" description="Disordered" evidence="2">
    <location>
        <begin position="554"/>
        <end position="625"/>
    </location>
</feature>
<dbReference type="STRING" id="1287681.M7SRM4"/>
<dbReference type="KEGG" id="ela:UCREL1_5878"/>
<proteinExistence type="predicted"/>
<dbReference type="OMA" id="FGQWTIT"/>
<feature type="repeat" description="WD" evidence="1">
    <location>
        <begin position="314"/>
        <end position="348"/>
    </location>
</feature>
<keyword evidence="4" id="KW-1185">Reference proteome</keyword>
<evidence type="ECO:0000313" key="3">
    <source>
        <dbReference type="EMBL" id="EMR67128.1"/>
    </source>
</evidence>
<dbReference type="GO" id="GO:0080008">
    <property type="term" value="C:Cul4-RING E3 ubiquitin ligase complex"/>
    <property type="evidence" value="ECO:0007669"/>
    <property type="project" value="TreeGrafter"/>
</dbReference>
<dbReference type="InterPro" id="IPR001680">
    <property type="entry name" value="WD40_rpt"/>
</dbReference>
<feature type="compositionally biased region" description="Basic and acidic residues" evidence="2">
    <location>
        <begin position="571"/>
        <end position="582"/>
    </location>
</feature>
<dbReference type="Proteomes" id="UP000012174">
    <property type="component" value="Unassembled WGS sequence"/>
</dbReference>
<gene>
    <name evidence="3" type="ORF">UCREL1_5878</name>
</gene>
<reference evidence="4" key="1">
    <citation type="journal article" date="2013" name="Genome Announc.">
        <title>Draft genome sequence of the grapevine dieback fungus Eutypa lata UCR-EL1.</title>
        <authorList>
            <person name="Blanco-Ulate B."/>
            <person name="Rolshausen P.E."/>
            <person name="Cantu D."/>
        </authorList>
    </citation>
    <scope>NUCLEOTIDE SEQUENCE [LARGE SCALE GENOMIC DNA]</scope>
    <source>
        <strain evidence="4">UCR-EL1</strain>
    </source>
</reference>
<dbReference type="AlphaFoldDB" id="M7SRM4"/>
<dbReference type="GO" id="GO:0043161">
    <property type="term" value="P:proteasome-mediated ubiquitin-dependent protein catabolic process"/>
    <property type="evidence" value="ECO:0007669"/>
    <property type="project" value="TreeGrafter"/>
</dbReference>
<dbReference type="EMBL" id="KB706517">
    <property type="protein sequence ID" value="EMR67128.1"/>
    <property type="molecule type" value="Genomic_DNA"/>
</dbReference>
<keyword evidence="1" id="KW-0853">WD repeat</keyword>
<dbReference type="PROSITE" id="PS50294">
    <property type="entry name" value="WD_REPEATS_REGION"/>
    <property type="match status" value="2"/>
</dbReference>
<dbReference type="PANTHER" id="PTHR19847:SF7">
    <property type="entry name" value="DDB1- AND CUL4-ASSOCIATED FACTOR 11"/>
    <property type="match status" value="1"/>
</dbReference>
<protein>
    <submittedName>
        <fullName evidence="3">Putative wd repeat protein</fullName>
    </submittedName>
</protein>
<dbReference type="InterPro" id="IPR051859">
    <property type="entry name" value="DCAF"/>
</dbReference>
<dbReference type="Gene3D" id="2.130.10.10">
    <property type="entry name" value="YVTN repeat-like/Quinoprotein amine dehydrogenase"/>
    <property type="match status" value="2"/>
</dbReference>
<dbReference type="FunFam" id="2.130.10.10:FF:000557">
    <property type="entry name" value="WD repeat protein"/>
    <property type="match status" value="1"/>
</dbReference>
<feature type="repeat" description="WD" evidence="1">
    <location>
        <begin position="361"/>
        <end position="395"/>
    </location>
</feature>
<dbReference type="Pfam" id="PF00400">
    <property type="entry name" value="WD40"/>
    <property type="match status" value="4"/>
</dbReference>
<feature type="region of interest" description="Disordered" evidence="2">
    <location>
        <begin position="104"/>
        <end position="125"/>
    </location>
</feature>